<dbReference type="Gene3D" id="3.40.50.980">
    <property type="match status" value="2"/>
</dbReference>
<evidence type="ECO:0000259" key="6">
    <source>
        <dbReference type="PROSITE" id="PS50075"/>
    </source>
</evidence>
<feature type="non-terminal residue" evidence="7">
    <location>
        <position position="1"/>
    </location>
</feature>
<evidence type="ECO:0000256" key="2">
    <source>
        <dbReference type="ARBA" id="ARBA00006432"/>
    </source>
</evidence>
<dbReference type="FunFam" id="1.10.1200.10:FF:000005">
    <property type="entry name" value="Nonribosomal peptide synthetase 1"/>
    <property type="match status" value="1"/>
</dbReference>
<evidence type="ECO:0000313" key="7">
    <source>
        <dbReference type="EMBL" id="KPW26415.1"/>
    </source>
</evidence>
<dbReference type="Pfam" id="PF00668">
    <property type="entry name" value="Condensation"/>
    <property type="match status" value="1"/>
</dbReference>
<dbReference type="NCBIfam" id="TIGR01733">
    <property type="entry name" value="AA-adenyl-dom"/>
    <property type="match status" value="1"/>
</dbReference>
<dbReference type="GO" id="GO:0044550">
    <property type="term" value="P:secondary metabolite biosynthetic process"/>
    <property type="evidence" value="ECO:0007669"/>
    <property type="project" value="UniProtKB-ARBA"/>
</dbReference>
<evidence type="ECO:0000313" key="8">
    <source>
        <dbReference type="Proteomes" id="UP000050297"/>
    </source>
</evidence>
<dbReference type="SUPFAM" id="SSF47336">
    <property type="entry name" value="ACP-like"/>
    <property type="match status" value="1"/>
</dbReference>
<reference evidence="7 8" key="1">
    <citation type="submission" date="2015-09" db="EMBL/GenBank/DDBJ databases">
        <title>Genome announcement of multiple Pseudomonas syringae strains.</title>
        <authorList>
            <person name="Thakur S."/>
            <person name="Wang P.W."/>
            <person name="Gong Y."/>
            <person name="Weir B.S."/>
            <person name="Guttman D.S."/>
        </authorList>
    </citation>
    <scope>NUCLEOTIDE SEQUENCE [LARGE SCALE GENOMIC DNA]</scope>
    <source>
        <strain evidence="7 8">ICMP2802</strain>
    </source>
</reference>
<evidence type="ECO:0000256" key="5">
    <source>
        <dbReference type="SAM" id="MobiDB-lite"/>
    </source>
</evidence>
<feature type="region of interest" description="Disordered" evidence="5">
    <location>
        <begin position="112"/>
        <end position="134"/>
    </location>
</feature>
<comment type="similarity">
    <text evidence="2">Belongs to the ATP-dependent AMP-binding enzyme family.</text>
</comment>
<dbReference type="Pfam" id="PF00501">
    <property type="entry name" value="AMP-binding"/>
    <property type="match status" value="1"/>
</dbReference>
<accession>A0A0P9JML3</accession>
<dbReference type="GO" id="GO:0043041">
    <property type="term" value="P:amino acid activation for nonribosomal peptide biosynthetic process"/>
    <property type="evidence" value="ECO:0007669"/>
    <property type="project" value="TreeGrafter"/>
</dbReference>
<dbReference type="SUPFAM" id="SSF52777">
    <property type="entry name" value="CoA-dependent acyltransferases"/>
    <property type="match status" value="2"/>
</dbReference>
<dbReference type="GO" id="GO:0031177">
    <property type="term" value="F:phosphopantetheine binding"/>
    <property type="evidence" value="ECO:0007669"/>
    <property type="project" value="InterPro"/>
</dbReference>
<dbReference type="FunFam" id="3.40.50.12780:FF:000012">
    <property type="entry name" value="Non-ribosomal peptide synthetase"/>
    <property type="match status" value="1"/>
</dbReference>
<dbReference type="PROSITE" id="PS00455">
    <property type="entry name" value="AMP_BINDING"/>
    <property type="match status" value="1"/>
</dbReference>
<protein>
    <recommendedName>
        <fullName evidence="6">Carrier domain-containing protein</fullName>
    </recommendedName>
</protein>
<proteinExistence type="inferred from homology"/>
<dbReference type="Pfam" id="PF13193">
    <property type="entry name" value="AMP-binding_C"/>
    <property type="match status" value="2"/>
</dbReference>
<gene>
    <name evidence="7" type="ORF">ALO91_04452</name>
</gene>
<dbReference type="PANTHER" id="PTHR45527:SF1">
    <property type="entry name" value="FATTY ACID SYNTHASE"/>
    <property type="match status" value="1"/>
</dbReference>
<dbReference type="Gene3D" id="3.40.50.12780">
    <property type="entry name" value="N-terminal domain of ligase-like"/>
    <property type="match status" value="1"/>
</dbReference>
<dbReference type="FunFam" id="2.30.38.10:FF:000001">
    <property type="entry name" value="Non-ribosomal peptide synthetase PvdI"/>
    <property type="match status" value="1"/>
</dbReference>
<dbReference type="RefSeq" id="WP_144433949.1">
    <property type="nucleotide sequence ID" value="NZ_LJPM01000048.1"/>
</dbReference>
<dbReference type="CDD" id="cd12117">
    <property type="entry name" value="A_NRPS_Srf_like"/>
    <property type="match status" value="1"/>
</dbReference>
<dbReference type="CDD" id="cd19544">
    <property type="entry name" value="E-C_NRPS"/>
    <property type="match status" value="1"/>
</dbReference>
<comment type="cofactor">
    <cofactor evidence="1">
        <name>pantetheine 4'-phosphate</name>
        <dbReference type="ChEBI" id="CHEBI:47942"/>
    </cofactor>
</comment>
<dbReference type="InterPro" id="IPR010071">
    <property type="entry name" value="AA_adenyl_dom"/>
</dbReference>
<dbReference type="InterPro" id="IPR042099">
    <property type="entry name" value="ANL_N_sf"/>
</dbReference>
<dbReference type="InterPro" id="IPR025110">
    <property type="entry name" value="AMP-bd_C"/>
</dbReference>
<dbReference type="InterPro" id="IPR045851">
    <property type="entry name" value="AMP-bd_C_sf"/>
</dbReference>
<dbReference type="InterPro" id="IPR009081">
    <property type="entry name" value="PP-bd_ACP"/>
</dbReference>
<feature type="domain" description="Carrier" evidence="6">
    <location>
        <begin position="133"/>
        <end position="207"/>
    </location>
</feature>
<dbReference type="Gene3D" id="2.30.38.10">
    <property type="entry name" value="Luciferase, Domain 3"/>
    <property type="match status" value="1"/>
</dbReference>
<dbReference type="InterPro" id="IPR023213">
    <property type="entry name" value="CAT-like_dom_sf"/>
</dbReference>
<organism evidence="7 8">
    <name type="scientific">Pseudomonas syringae pv. aceris</name>
    <dbReference type="NCBI Taxonomy" id="199198"/>
    <lineage>
        <taxon>Bacteria</taxon>
        <taxon>Pseudomonadati</taxon>
        <taxon>Pseudomonadota</taxon>
        <taxon>Gammaproteobacteria</taxon>
        <taxon>Pseudomonadales</taxon>
        <taxon>Pseudomonadaceae</taxon>
        <taxon>Pseudomonas</taxon>
        <taxon>Pseudomonas syringae</taxon>
    </lineage>
</organism>
<dbReference type="InterPro" id="IPR020806">
    <property type="entry name" value="PKS_PP-bd"/>
</dbReference>
<dbReference type="PANTHER" id="PTHR45527">
    <property type="entry name" value="NONRIBOSOMAL PEPTIDE SYNTHETASE"/>
    <property type="match status" value="1"/>
</dbReference>
<dbReference type="SUPFAM" id="SSF56801">
    <property type="entry name" value="Acetyl-CoA synthetase-like"/>
    <property type="match status" value="2"/>
</dbReference>
<name>A0A0P9JML3_PSESX</name>
<dbReference type="Gene3D" id="3.30.559.30">
    <property type="entry name" value="Nonribosomal peptide synthetase, condensation domain"/>
    <property type="match status" value="1"/>
</dbReference>
<evidence type="ECO:0000256" key="4">
    <source>
        <dbReference type="ARBA" id="ARBA00022553"/>
    </source>
</evidence>
<dbReference type="SMART" id="SM00823">
    <property type="entry name" value="PKS_PP"/>
    <property type="match status" value="1"/>
</dbReference>
<dbReference type="EMBL" id="LJPM01000048">
    <property type="protein sequence ID" value="KPW26415.1"/>
    <property type="molecule type" value="Genomic_DNA"/>
</dbReference>
<dbReference type="InterPro" id="IPR001242">
    <property type="entry name" value="Condensation_dom"/>
</dbReference>
<keyword evidence="3" id="KW-0596">Phosphopantetheine</keyword>
<dbReference type="InterPro" id="IPR036736">
    <property type="entry name" value="ACP-like_sf"/>
</dbReference>
<dbReference type="Proteomes" id="UP000050297">
    <property type="component" value="Unassembled WGS sequence"/>
</dbReference>
<dbReference type="GO" id="GO:0003824">
    <property type="term" value="F:catalytic activity"/>
    <property type="evidence" value="ECO:0007669"/>
    <property type="project" value="InterPro"/>
</dbReference>
<feature type="non-terminal residue" evidence="7">
    <location>
        <position position="1198"/>
    </location>
</feature>
<dbReference type="InterPro" id="IPR000873">
    <property type="entry name" value="AMP-dep_synth/lig_dom"/>
</dbReference>
<dbReference type="InterPro" id="IPR020845">
    <property type="entry name" value="AMP-binding_CS"/>
</dbReference>
<sequence>YRTGDLGRYLPDGNIEYLGRNDDQVKIRGFRIELGEIDARLTKHPAVHEAVVIAREDVPGDKRLVAYYTLAAGHTSVDIDSLRAHLQEKLPEYMVPAVYIVLEKLPLTPNGKLDRKALPAPDSEALSSRGYEAPQGETETQIAVIWQDLLGVARIGRHDNFFELGGHSLLAVSLIGRMRHVGLSADVKTLFSQPTLAALARAVGGAEPGNGEVNVPANLITQGCERITPDLLPLISLTQAQIDQVVACVPGGAANVQDIYPLAPLQEGILYHHIAAEQGDPYVLHSQFTLSDRQRLEAFANALQQVIDRHDILRTAVIWQGLDEPLQVVWRKAELSMEQVHPDPRNGDIARQLRERFDIRHSRLDLTRAPLMQLVFAEDEACQRWVVMLRFHHMALDHTTLEVVRHEIQAYLLDQPDTLGAAIPYRNYVAQARLGVSREEQEAFFHDMLGDVDEPTLPFGVSDVQGDGQPVKEATCVLPSTLSLRLRASARQLGVSAASLHHLAWAQVLGRVSGKQDVVFGTVLMGRMLGGEGTERALGMFINTLPLRVVVNEQGVRAGVRATHERLTELLGHEHASLALAQRCSGVAAPTPLFSALLNYRHSAPASVSEQAMQAWQGIDALSSEERTNYPLTLNIDDLGDGFSLNVLAVADIDAQRVCDYMQTVLSHLVEALESAPDSAVCGLPIVPEAERQQLLVAFNDTARDYPQQQTVHGLFEAHVRNNPEACAAIHDGVALSYTELNTRANRLARHLLGLGVQPGDSVAILLERSLDLLASQLAVLKCAAVYVPLDIHAPVERQSFMIEDSRARVLLTHSQVSLTTGAQRVDLDGLTLERLKGTDLALPPQSSESVAYIMYTSGSTGTPKGVLVPHRAISRLVINNGYADFDAQDRVAFASNPAFDASTLDVWAPLLNGGCVVVIGQNDLLSPPNFQRLLLEQSVTVLWMTAGLFHQYASGLGEAFSRLRYLIVGGDVLDPAVIGRVLANNPPQHLLNGYGPTEATTFSATYEIVSVGNGSIPIGKPVGNSRLYVLDNQGQPVPLGVPGELYIGGQGVARGYLHRDELTLERFVADPFDSDPQARLYRTGDLVRWRADGNLEYLGRNDEQVKIRGFRVELGEIEARLAEHAEVREAVVLCRQDAPGDKRLVAYVTAQQPETALDIEHLRSHLQGLLPDYMVPAAYVQLDSLPLTANGKLDRKA</sequence>
<evidence type="ECO:0000256" key="1">
    <source>
        <dbReference type="ARBA" id="ARBA00001957"/>
    </source>
</evidence>
<dbReference type="FunFam" id="3.30.300.30:FF:000010">
    <property type="entry name" value="Enterobactin synthetase component F"/>
    <property type="match status" value="2"/>
</dbReference>
<evidence type="ECO:0000256" key="3">
    <source>
        <dbReference type="ARBA" id="ARBA00022450"/>
    </source>
</evidence>
<dbReference type="Gene3D" id="3.30.559.10">
    <property type="entry name" value="Chloramphenicol acetyltransferase-like domain"/>
    <property type="match status" value="1"/>
</dbReference>
<dbReference type="GO" id="GO:0005737">
    <property type="term" value="C:cytoplasm"/>
    <property type="evidence" value="ECO:0007669"/>
    <property type="project" value="TreeGrafter"/>
</dbReference>
<dbReference type="FunFam" id="3.30.559.10:FF:000064">
    <property type="entry name" value="Non-ribosomal peptide synthetase OfaC"/>
    <property type="match status" value="1"/>
</dbReference>
<dbReference type="Pfam" id="PF00550">
    <property type="entry name" value="PP-binding"/>
    <property type="match status" value="1"/>
</dbReference>
<dbReference type="AlphaFoldDB" id="A0A0P9JML3"/>
<keyword evidence="4" id="KW-0597">Phosphoprotein</keyword>
<dbReference type="FunFam" id="3.40.50.980:FF:000001">
    <property type="entry name" value="Non-ribosomal peptide synthetase"/>
    <property type="match status" value="1"/>
</dbReference>
<dbReference type="Gene3D" id="1.10.1200.10">
    <property type="entry name" value="ACP-like"/>
    <property type="match status" value="1"/>
</dbReference>
<dbReference type="Gene3D" id="3.30.300.30">
    <property type="match status" value="2"/>
</dbReference>
<comment type="caution">
    <text evidence="7">The sequence shown here is derived from an EMBL/GenBank/DDBJ whole genome shotgun (WGS) entry which is preliminary data.</text>
</comment>
<dbReference type="PROSITE" id="PS50075">
    <property type="entry name" value="CARRIER"/>
    <property type="match status" value="1"/>
</dbReference>